<gene>
    <name evidence="2" type="ORF">Vgi01_54670</name>
</gene>
<feature type="transmembrane region" description="Helical" evidence="1">
    <location>
        <begin position="60"/>
        <end position="80"/>
    </location>
</feature>
<evidence type="ECO:0000313" key="3">
    <source>
        <dbReference type="Proteomes" id="UP000647860"/>
    </source>
</evidence>
<keyword evidence="3" id="KW-1185">Reference proteome</keyword>
<organism evidence="2 3">
    <name type="scientific">Micromonospora gifhornensis</name>
    <dbReference type="NCBI Taxonomy" id="84594"/>
    <lineage>
        <taxon>Bacteria</taxon>
        <taxon>Bacillati</taxon>
        <taxon>Actinomycetota</taxon>
        <taxon>Actinomycetes</taxon>
        <taxon>Micromonosporales</taxon>
        <taxon>Micromonosporaceae</taxon>
        <taxon>Micromonospora</taxon>
    </lineage>
</organism>
<dbReference type="EMBL" id="BOPA01000050">
    <property type="protein sequence ID" value="GIJ18783.1"/>
    <property type="molecule type" value="Genomic_DNA"/>
</dbReference>
<proteinExistence type="predicted"/>
<protein>
    <recommendedName>
        <fullName evidence="4">SdpI/YhfL protein family protein</fullName>
    </recommendedName>
</protein>
<evidence type="ECO:0000313" key="2">
    <source>
        <dbReference type="EMBL" id="GIJ18783.1"/>
    </source>
</evidence>
<keyword evidence="1" id="KW-0812">Transmembrane</keyword>
<keyword evidence="1" id="KW-0472">Membrane</keyword>
<accession>A0ABQ4IM47</accession>
<reference evidence="2 3" key="1">
    <citation type="submission" date="2021-01" db="EMBL/GenBank/DDBJ databases">
        <title>Whole genome shotgun sequence of Verrucosispora gifhornensis NBRC 16317.</title>
        <authorList>
            <person name="Komaki H."/>
            <person name="Tamura T."/>
        </authorList>
    </citation>
    <scope>NUCLEOTIDE SEQUENCE [LARGE SCALE GENOMIC DNA]</scope>
    <source>
        <strain evidence="2 3">NBRC 16317</strain>
    </source>
</reference>
<comment type="caution">
    <text evidence="2">The sequence shown here is derived from an EMBL/GenBank/DDBJ whole genome shotgun (WGS) entry which is preliminary data.</text>
</comment>
<dbReference type="Proteomes" id="UP000647860">
    <property type="component" value="Unassembled WGS sequence"/>
</dbReference>
<feature type="transmembrane region" description="Helical" evidence="1">
    <location>
        <begin position="6"/>
        <end position="28"/>
    </location>
</feature>
<feature type="transmembrane region" description="Helical" evidence="1">
    <location>
        <begin position="86"/>
        <end position="104"/>
    </location>
</feature>
<evidence type="ECO:0000256" key="1">
    <source>
        <dbReference type="SAM" id="Phobius"/>
    </source>
</evidence>
<sequence length="113" mass="12041">MEFIAALKSILVAIVIVSGLGVLFLMGYPSRFGVADRSEAERAAMIETDRRHHRLVNRGMSAVISIITGVLAVAILAGPADKRSSGLVLAAMSLVSAAVFVLLIRRDRRRPGG</sequence>
<name>A0ABQ4IM47_9ACTN</name>
<evidence type="ECO:0008006" key="4">
    <source>
        <dbReference type="Google" id="ProtNLM"/>
    </source>
</evidence>
<keyword evidence="1" id="KW-1133">Transmembrane helix</keyword>
<dbReference type="RefSeq" id="WP_146017567.1">
    <property type="nucleotide sequence ID" value="NZ_BAAAGZ010000053.1"/>
</dbReference>